<accession>A0ABD0M4A1</accession>
<name>A0ABD0M4A1_9CAEN</name>
<keyword evidence="2" id="KW-1185">Reference proteome</keyword>
<evidence type="ECO:0000313" key="1">
    <source>
        <dbReference type="EMBL" id="KAK7506654.1"/>
    </source>
</evidence>
<proteinExistence type="predicted"/>
<reference evidence="1 2" key="1">
    <citation type="journal article" date="2023" name="Sci. Data">
        <title>Genome assembly of the Korean intertidal mud-creeper Batillaria attramentaria.</title>
        <authorList>
            <person name="Patra A.K."/>
            <person name="Ho P.T."/>
            <person name="Jun S."/>
            <person name="Lee S.J."/>
            <person name="Kim Y."/>
            <person name="Won Y.J."/>
        </authorList>
    </citation>
    <scope>NUCLEOTIDE SEQUENCE [LARGE SCALE GENOMIC DNA]</scope>
    <source>
        <strain evidence="1">Wonlab-2016</strain>
    </source>
</reference>
<sequence length="101" mass="11452">MVCLSLCKCTGSGGYGCWFDIIVELATGQWARTALFAGAKRMERDTQGDPPMLPWSRVSGKTVRLADRYYVHIRKHAHSIESVRCRQKKMEHACLHAIEKT</sequence>
<organism evidence="1 2">
    <name type="scientific">Batillaria attramentaria</name>
    <dbReference type="NCBI Taxonomy" id="370345"/>
    <lineage>
        <taxon>Eukaryota</taxon>
        <taxon>Metazoa</taxon>
        <taxon>Spiralia</taxon>
        <taxon>Lophotrochozoa</taxon>
        <taxon>Mollusca</taxon>
        <taxon>Gastropoda</taxon>
        <taxon>Caenogastropoda</taxon>
        <taxon>Sorbeoconcha</taxon>
        <taxon>Cerithioidea</taxon>
        <taxon>Batillariidae</taxon>
        <taxon>Batillaria</taxon>
    </lineage>
</organism>
<dbReference type="Proteomes" id="UP001519460">
    <property type="component" value="Unassembled WGS sequence"/>
</dbReference>
<comment type="caution">
    <text evidence="1">The sequence shown here is derived from an EMBL/GenBank/DDBJ whole genome shotgun (WGS) entry which is preliminary data.</text>
</comment>
<gene>
    <name evidence="1" type="ORF">BaRGS_00002129</name>
</gene>
<evidence type="ECO:0000313" key="2">
    <source>
        <dbReference type="Proteomes" id="UP001519460"/>
    </source>
</evidence>
<dbReference type="AlphaFoldDB" id="A0ABD0M4A1"/>
<dbReference type="EMBL" id="JACVVK020000006">
    <property type="protein sequence ID" value="KAK7506654.1"/>
    <property type="molecule type" value="Genomic_DNA"/>
</dbReference>
<protein>
    <submittedName>
        <fullName evidence="1">Uncharacterized protein</fullName>
    </submittedName>
</protein>